<feature type="transmembrane region" description="Helical" evidence="8">
    <location>
        <begin position="256"/>
        <end position="276"/>
    </location>
</feature>
<accession>A0AAE0G5W6</accession>
<sequence>MIKLDDEPLLRGDLKPPDAPAAAGHQRNVIALLIFFGLFLVYAHRVCISIAAAEHVRGGMQLEYNWSNTQQSLVLSSFFYGYLINQFPGGWLSEKYGGKSVFALSASLAALGTALTPLTASNFPSLIVCRVITGVAEAWSYPCIHALMAEWAPAPERARMLSFSWAGSYLGTALAMPISSTLLMQVSWQSVFYFWGFFGFCWTALWITFSASRPTEHPFISQEEVAYISYHVQSKAVNGSKVAPLRPDVFKIFTSSAVWACIAGHTAFNWVIYMLLTELPSFMKVVLGMELAASGRLSGLPFLTLFVTQTAAGMAADWLVKKGHARVITVRRCFTSFGLLAAGAFLVLTSYVQDTALAVGFMVASVAMVGTCSSGFGCSMLDIATDDASYIYALSNTVATVPGIVAPLITGALLDHFDCQEDGDSNCREAYRVLFLFSATVVMGGGALVYSIFVRAEKLFR</sequence>
<feature type="transmembrane region" description="Helical" evidence="8">
    <location>
        <begin position="191"/>
        <end position="209"/>
    </location>
</feature>
<feature type="transmembrane region" description="Helical" evidence="8">
    <location>
        <begin position="160"/>
        <end position="179"/>
    </location>
</feature>
<organism evidence="10 11">
    <name type="scientific">Cymbomonas tetramitiformis</name>
    <dbReference type="NCBI Taxonomy" id="36881"/>
    <lineage>
        <taxon>Eukaryota</taxon>
        <taxon>Viridiplantae</taxon>
        <taxon>Chlorophyta</taxon>
        <taxon>Pyramimonadophyceae</taxon>
        <taxon>Pyramimonadales</taxon>
        <taxon>Pyramimonadaceae</taxon>
        <taxon>Cymbomonas</taxon>
    </lineage>
</organism>
<dbReference type="PANTHER" id="PTHR11662:SF399">
    <property type="entry name" value="FI19708P1-RELATED"/>
    <property type="match status" value="1"/>
</dbReference>
<evidence type="ECO:0000259" key="9">
    <source>
        <dbReference type="PROSITE" id="PS50850"/>
    </source>
</evidence>
<dbReference type="GO" id="GO:0015293">
    <property type="term" value="F:symporter activity"/>
    <property type="evidence" value="ECO:0007669"/>
    <property type="project" value="UniProtKB-KW"/>
</dbReference>
<keyword evidence="5 8" id="KW-1133">Transmembrane helix</keyword>
<dbReference type="FunFam" id="1.20.1250.20:FF:000003">
    <property type="entry name" value="Solute carrier family 17 member 3"/>
    <property type="match status" value="1"/>
</dbReference>
<feature type="transmembrane region" description="Helical" evidence="8">
    <location>
        <begin position="390"/>
        <end position="414"/>
    </location>
</feature>
<dbReference type="InterPro" id="IPR011701">
    <property type="entry name" value="MFS"/>
</dbReference>
<evidence type="ECO:0000313" key="10">
    <source>
        <dbReference type="EMBL" id="KAK3271887.1"/>
    </source>
</evidence>
<dbReference type="InterPro" id="IPR020846">
    <property type="entry name" value="MFS_dom"/>
</dbReference>
<dbReference type="Pfam" id="PF07690">
    <property type="entry name" value="MFS_1"/>
    <property type="match status" value="1"/>
</dbReference>
<evidence type="ECO:0000256" key="1">
    <source>
        <dbReference type="ARBA" id="ARBA00004141"/>
    </source>
</evidence>
<dbReference type="Gene3D" id="1.20.1250.20">
    <property type="entry name" value="MFS general substrate transporter like domains"/>
    <property type="match status" value="2"/>
</dbReference>
<feature type="transmembrane region" description="Helical" evidence="8">
    <location>
        <begin position="29"/>
        <end position="53"/>
    </location>
</feature>
<keyword evidence="11" id="KW-1185">Reference proteome</keyword>
<evidence type="ECO:0000256" key="4">
    <source>
        <dbReference type="ARBA" id="ARBA00022847"/>
    </source>
</evidence>
<gene>
    <name evidence="10" type="ORF">CYMTET_19787</name>
</gene>
<dbReference type="EMBL" id="LGRX02009293">
    <property type="protein sequence ID" value="KAK3271887.1"/>
    <property type="molecule type" value="Genomic_DNA"/>
</dbReference>
<feature type="transmembrane region" description="Helical" evidence="8">
    <location>
        <begin position="332"/>
        <end position="352"/>
    </location>
</feature>
<keyword evidence="6 8" id="KW-0472">Membrane</keyword>
<feature type="domain" description="Major facilitator superfamily (MFS) profile" evidence="9">
    <location>
        <begin position="30"/>
        <end position="457"/>
    </location>
</feature>
<feature type="transmembrane region" description="Helical" evidence="8">
    <location>
        <begin position="100"/>
        <end position="119"/>
    </location>
</feature>
<dbReference type="Proteomes" id="UP001190700">
    <property type="component" value="Unassembled WGS sequence"/>
</dbReference>
<dbReference type="GO" id="GO:0016020">
    <property type="term" value="C:membrane"/>
    <property type="evidence" value="ECO:0007669"/>
    <property type="project" value="UniProtKB-SubCell"/>
</dbReference>
<keyword evidence="3 8" id="KW-0812">Transmembrane</keyword>
<dbReference type="SUPFAM" id="SSF103473">
    <property type="entry name" value="MFS general substrate transporter"/>
    <property type="match status" value="1"/>
</dbReference>
<comment type="subcellular location">
    <subcellularLocation>
        <location evidence="1">Membrane</location>
        <topology evidence="1">Multi-pass membrane protein</topology>
    </subcellularLocation>
</comment>
<dbReference type="PROSITE" id="PS50850">
    <property type="entry name" value="MFS"/>
    <property type="match status" value="1"/>
</dbReference>
<proteinExistence type="inferred from homology"/>
<protein>
    <recommendedName>
        <fullName evidence="9">Major facilitator superfamily (MFS) profile domain-containing protein</fullName>
    </recommendedName>
</protein>
<dbReference type="InterPro" id="IPR050382">
    <property type="entry name" value="MFS_Na/Anion_cotransporter"/>
</dbReference>
<evidence type="ECO:0000256" key="6">
    <source>
        <dbReference type="ARBA" id="ARBA00023136"/>
    </source>
</evidence>
<evidence type="ECO:0000256" key="3">
    <source>
        <dbReference type="ARBA" id="ARBA00022692"/>
    </source>
</evidence>
<evidence type="ECO:0000256" key="2">
    <source>
        <dbReference type="ARBA" id="ARBA00022448"/>
    </source>
</evidence>
<dbReference type="InterPro" id="IPR036259">
    <property type="entry name" value="MFS_trans_sf"/>
</dbReference>
<reference evidence="10 11" key="1">
    <citation type="journal article" date="2015" name="Genome Biol. Evol.">
        <title>Comparative Genomics of a Bacterivorous Green Alga Reveals Evolutionary Causalities and Consequences of Phago-Mixotrophic Mode of Nutrition.</title>
        <authorList>
            <person name="Burns J.A."/>
            <person name="Paasch A."/>
            <person name="Narechania A."/>
            <person name="Kim E."/>
        </authorList>
    </citation>
    <scope>NUCLEOTIDE SEQUENCE [LARGE SCALE GENOMIC DNA]</scope>
    <source>
        <strain evidence="10 11">PLY_AMNH</strain>
    </source>
</reference>
<comment type="similarity">
    <text evidence="7">Belongs to the major facilitator superfamily. Sodium/anion cotransporter (TC 2.A.1.14) family.</text>
</comment>
<comment type="caution">
    <text evidence="10">The sequence shown here is derived from an EMBL/GenBank/DDBJ whole genome shotgun (WGS) entry which is preliminary data.</text>
</comment>
<keyword evidence="4" id="KW-0769">Symport</keyword>
<feature type="transmembrane region" description="Helical" evidence="8">
    <location>
        <begin position="73"/>
        <end position="93"/>
    </location>
</feature>
<evidence type="ECO:0000313" key="11">
    <source>
        <dbReference type="Proteomes" id="UP001190700"/>
    </source>
</evidence>
<evidence type="ECO:0000256" key="7">
    <source>
        <dbReference type="ARBA" id="ARBA00024362"/>
    </source>
</evidence>
<name>A0AAE0G5W6_9CHLO</name>
<evidence type="ECO:0000256" key="8">
    <source>
        <dbReference type="SAM" id="Phobius"/>
    </source>
</evidence>
<dbReference type="AlphaFoldDB" id="A0AAE0G5W6"/>
<feature type="transmembrane region" description="Helical" evidence="8">
    <location>
        <begin position="358"/>
        <end position="378"/>
    </location>
</feature>
<dbReference type="FunFam" id="1.20.1250.20:FF:000423">
    <property type="entry name" value="Putative inorganic phosphate cotransporter-like Protein"/>
    <property type="match status" value="1"/>
</dbReference>
<feature type="transmembrane region" description="Helical" evidence="8">
    <location>
        <begin position="296"/>
        <end position="320"/>
    </location>
</feature>
<keyword evidence="2" id="KW-0813">Transport</keyword>
<dbReference type="PANTHER" id="PTHR11662">
    <property type="entry name" value="SOLUTE CARRIER FAMILY 17"/>
    <property type="match status" value="1"/>
</dbReference>
<evidence type="ECO:0000256" key="5">
    <source>
        <dbReference type="ARBA" id="ARBA00022989"/>
    </source>
</evidence>
<feature type="transmembrane region" description="Helical" evidence="8">
    <location>
        <begin position="434"/>
        <end position="453"/>
    </location>
</feature>